<keyword evidence="1" id="KW-0732">Signal</keyword>
<dbReference type="RefSeq" id="WP_091507944.1">
    <property type="nucleotide sequence ID" value="NZ_FOLE01000002.1"/>
</dbReference>
<reference evidence="2 3" key="1">
    <citation type="submission" date="2016-10" db="EMBL/GenBank/DDBJ databases">
        <authorList>
            <person name="de Groot N.N."/>
        </authorList>
    </citation>
    <scope>NUCLEOTIDE SEQUENCE [LARGE SCALE GENOMIC DNA]</scope>
    <source>
        <strain evidence="2 3">DSM 6793</strain>
    </source>
</reference>
<evidence type="ECO:0000256" key="1">
    <source>
        <dbReference type="SAM" id="SignalP"/>
    </source>
</evidence>
<organism evidence="2 3">
    <name type="scientific">Flexibacter flexilis DSM 6793</name>
    <dbReference type="NCBI Taxonomy" id="927664"/>
    <lineage>
        <taxon>Bacteria</taxon>
        <taxon>Pseudomonadati</taxon>
        <taxon>Bacteroidota</taxon>
        <taxon>Cytophagia</taxon>
        <taxon>Cytophagales</taxon>
        <taxon>Flexibacteraceae</taxon>
        <taxon>Flexibacter</taxon>
    </lineage>
</organism>
<dbReference type="Gene3D" id="2.40.160.60">
    <property type="entry name" value="Outer membrane protein transport protein (OMPP1/FadL/TodX)"/>
    <property type="match status" value="1"/>
</dbReference>
<evidence type="ECO:0000313" key="3">
    <source>
        <dbReference type="Proteomes" id="UP000199514"/>
    </source>
</evidence>
<feature type="chain" id="PRO_5011709861" evidence="1">
    <location>
        <begin position="24"/>
        <end position="527"/>
    </location>
</feature>
<dbReference type="AlphaFoldDB" id="A0A1I1F454"/>
<accession>A0A1I1F454</accession>
<dbReference type="OrthoDB" id="9765571at2"/>
<keyword evidence="3" id="KW-1185">Reference proteome</keyword>
<protein>
    <submittedName>
        <fullName evidence="2">Outer membrane protein transport protein (OMPP1/FadL/TodX)</fullName>
    </submittedName>
</protein>
<proteinExistence type="predicted"/>
<dbReference type="Proteomes" id="UP000199514">
    <property type="component" value="Unassembled WGS sequence"/>
</dbReference>
<dbReference type="STRING" id="927664.SAMN05421780_10227"/>
<name>A0A1I1F454_9BACT</name>
<gene>
    <name evidence="2" type="ORF">SAMN05421780_10227</name>
</gene>
<feature type="signal peptide" evidence="1">
    <location>
        <begin position="1"/>
        <end position="23"/>
    </location>
</feature>
<dbReference type="EMBL" id="FOLE01000002">
    <property type="protein sequence ID" value="SFB93726.1"/>
    <property type="molecule type" value="Genomic_DNA"/>
</dbReference>
<dbReference type="SUPFAM" id="SSF56935">
    <property type="entry name" value="Porins"/>
    <property type="match status" value="1"/>
</dbReference>
<evidence type="ECO:0000313" key="2">
    <source>
        <dbReference type="EMBL" id="SFB93726.1"/>
    </source>
</evidence>
<sequence length="527" mass="57899">MKKYSFFSLLGSLSLLTSFDVAAQTSNIDPNAYGYYQDALRFSQTKFGGSARTLGVAGAVSALGADMGATAANPAGLGLYKKSEFAGSLGVGFAGSETNYNNLTLRDNKAAANIPQLGIVFANPVRASDQQQSGWRGGAFAITLTRMNNFQNRYSYDGNSPLQQQNGQYVNNSVMDYYNDLMGKYSASVLNIDAENRNYEQDLLNSAYDSYIADVDTGTNELYPIVPRGDLHQFGTVTTTGNQNQWDFAYGGNFDDRLYIGGAIGVATLSYQRESVYNETITKVANNSYNAFNGFTFQVTDKLKVSGTGINFKAGLIFRPTDFVRIGASIQSPTFYALNETSHTDMSANFNGLQYGSTTLYNESAKGTEFKYDYSLRTPMKATGGIAFILGKAGFVSFDAEYINYSNANLSVRNNTGSNMAADNRTINNLYKSVLNLRGGLELRYNVCRFRAGAAYYPDPYTNSTSNLKRDQLFITGGFGVRMPNYYVDMAVITNKFENSFQAHKYMDAISVKNNYTNVVFTVGTFF</sequence>